<keyword evidence="6" id="KW-1185">Reference proteome</keyword>
<dbReference type="InterPro" id="IPR035895">
    <property type="entry name" value="HPr-like_sf"/>
</dbReference>
<name>A0A518GVH5_9BACT</name>
<reference evidence="5 6" key="1">
    <citation type="submission" date="2019-02" db="EMBL/GenBank/DDBJ databases">
        <title>Deep-cultivation of Planctomycetes and their phenomic and genomic characterization uncovers novel biology.</title>
        <authorList>
            <person name="Wiegand S."/>
            <person name="Jogler M."/>
            <person name="Boedeker C."/>
            <person name="Pinto D."/>
            <person name="Vollmers J."/>
            <person name="Rivas-Marin E."/>
            <person name="Kohn T."/>
            <person name="Peeters S.H."/>
            <person name="Heuer A."/>
            <person name="Rast P."/>
            <person name="Oberbeckmann S."/>
            <person name="Bunk B."/>
            <person name="Jeske O."/>
            <person name="Meyerdierks A."/>
            <person name="Storesund J.E."/>
            <person name="Kallscheuer N."/>
            <person name="Luecker S."/>
            <person name="Lage O.M."/>
            <person name="Pohl T."/>
            <person name="Merkel B.J."/>
            <person name="Hornburger P."/>
            <person name="Mueller R.-W."/>
            <person name="Bruemmer F."/>
            <person name="Labrenz M."/>
            <person name="Spormann A.M."/>
            <person name="Op den Camp H."/>
            <person name="Overmann J."/>
            <person name="Amann R."/>
            <person name="Jetten M.S.M."/>
            <person name="Mascher T."/>
            <person name="Medema M.H."/>
            <person name="Devos D.P."/>
            <person name="Kaster A.-K."/>
            <person name="Ovreas L."/>
            <person name="Rohde M."/>
            <person name="Galperin M.Y."/>
            <person name="Jogler C."/>
        </authorList>
    </citation>
    <scope>NUCLEOTIDE SEQUENCE [LARGE SCALE GENOMIC DNA]</scope>
    <source>
        <strain evidence="5 6">ElP</strain>
    </source>
</reference>
<dbReference type="EMBL" id="CP036426">
    <property type="protein sequence ID" value="QDV32597.1"/>
    <property type="molecule type" value="Genomic_DNA"/>
</dbReference>
<dbReference type="KEGG" id="tpla:ElP_04320"/>
<dbReference type="SUPFAM" id="SSF55594">
    <property type="entry name" value="HPr-like"/>
    <property type="match status" value="1"/>
</dbReference>
<protein>
    <recommendedName>
        <fullName evidence="2">Phosphocarrier protein HPr</fullName>
    </recommendedName>
</protein>
<dbReference type="InterPro" id="IPR000032">
    <property type="entry name" value="HPr-like"/>
</dbReference>
<comment type="function">
    <text evidence="1">General (non sugar-specific) component of the phosphoenolpyruvate-dependent sugar phosphotransferase system (sugar PTS). This major carbohydrate active-transport system catalyzes the phosphorylation of incoming sugar substrates concomitantly with their translocation across the cell membrane. The phosphoryl group from phosphoenolpyruvate (PEP) is transferred to the phosphoryl carrier protein HPr by enzyme I. Phospho-HPr then transfers it to the PTS EIIA domain.</text>
</comment>
<dbReference type="CDD" id="cd00367">
    <property type="entry name" value="PTS-HPr_like"/>
    <property type="match status" value="1"/>
</dbReference>
<feature type="domain" description="HPr" evidence="4">
    <location>
        <begin position="8"/>
        <end position="97"/>
    </location>
</feature>
<dbReference type="PRINTS" id="PR00107">
    <property type="entry name" value="PHOSPHOCPHPR"/>
</dbReference>
<keyword evidence="3" id="KW-0762">Sugar transport</keyword>
<dbReference type="InterPro" id="IPR050399">
    <property type="entry name" value="HPr"/>
</dbReference>
<evidence type="ECO:0000256" key="2">
    <source>
        <dbReference type="ARBA" id="ARBA00020422"/>
    </source>
</evidence>
<proteinExistence type="predicted"/>
<dbReference type="AlphaFoldDB" id="A0A518GVH5"/>
<evidence type="ECO:0000256" key="1">
    <source>
        <dbReference type="ARBA" id="ARBA00003681"/>
    </source>
</evidence>
<evidence type="ECO:0000259" key="4">
    <source>
        <dbReference type="PROSITE" id="PS51350"/>
    </source>
</evidence>
<sequence>MTMDEEPTRTRRVRIVNAYGLHMRPASKFVAIAKDFRSDIRVEHQGARVDGKSLLEMTCLAAECGTTIGLEARGPDADEALDALAGLVAAGFHMTEEDYAP</sequence>
<keyword evidence="3" id="KW-0813">Transport</keyword>
<dbReference type="NCBIfam" id="TIGR01003">
    <property type="entry name" value="PTS_HPr_family"/>
    <property type="match status" value="1"/>
</dbReference>
<organism evidence="5 6">
    <name type="scientific">Tautonia plasticadhaerens</name>
    <dbReference type="NCBI Taxonomy" id="2527974"/>
    <lineage>
        <taxon>Bacteria</taxon>
        <taxon>Pseudomonadati</taxon>
        <taxon>Planctomycetota</taxon>
        <taxon>Planctomycetia</taxon>
        <taxon>Isosphaerales</taxon>
        <taxon>Isosphaeraceae</taxon>
        <taxon>Tautonia</taxon>
    </lineage>
</organism>
<evidence type="ECO:0000256" key="3">
    <source>
        <dbReference type="ARBA" id="ARBA00022597"/>
    </source>
</evidence>
<dbReference type="PROSITE" id="PS51350">
    <property type="entry name" value="PTS_HPR_DOM"/>
    <property type="match status" value="1"/>
</dbReference>
<dbReference type="PANTHER" id="PTHR33705">
    <property type="entry name" value="PHOSPHOCARRIER PROTEIN HPR"/>
    <property type="match status" value="1"/>
</dbReference>
<dbReference type="Pfam" id="PF00381">
    <property type="entry name" value="PTS-HPr"/>
    <property type="match status" value="1"/>
</dbReference>
<accession>A0A518GVH5</accession>
<gene>
    <name evidence="5" type="primary">crh</name>
    <name evidence="5" type="ORF">ElP_04320</name>
</gene>
<dbReference type="Gene3D" id="3.30.1340.10">
    <property type="entry name" value="HPr-like"/>
    <property type="match status" value="1"/>
</dbReference>
<evidence type="ECO:0000313" key="5">
    <source>
        <dbReference type="EMBL" id="QDV32597.1"/>
    </source>
</evidence>
<evidence type="ECO:0000313" key="6">
    <source>
        <dbReference type="Proteomes" id="UP000317835"/>
    </source>
</evidence>
<dbReference type="Proteomes" id="UP000317835">
    <property type="component" value="Chromosome"/>
</dbReference>
<dbReference type="PANTHER" id="PTHR33705:SF1">
    <property type="entry name" value="PHOSPHOCARRIER PROTEIN HPR"/>
    <property type="match status" value="1"/>
</dbReference>